<accession>A0AAP9J3F9</accession>
<feature type="region of interest" description="Disordered" evidence="1">
    <location>
        <begin position="313"/>
        <end position="392"/>
    </location>
</feature>
<sequence length="392" mass="42745">MSENRLRKGKNKEKARESRMRQLARFGALLLGMLMLALAAGCGAVSSDQASEAGAVMNQSEAAMDKSESLSPAGAGFAKQDKASLVPADRKLIYEADIRMEVKSYEAAKQRLQQLVERSNGYVLQFSDQESESERGGSFVIKVPAAGFTAFLDELGTWEALDYHREYSANDVTEEYVDLEARLTARRAMEARLLAFMEKATSADDLVQFSSELGSVQSDIEQIVGRKRYLDNHVAMSTVNMRLYQPVNAPVVQGLKHAFGTRMANTLVQSWETLVQFVQVLILFLTALLPFACAAAIVGVPIWLLVKRRRGRRRHPQSRFPGHPGEVKQQRHAGHAGAGEEPAEGADGRPEAGEGPAAEAMVPASAVVPAEAEEKGRAAGARSTEPDSQDKK</sequence>
<evidence type="ECO:0000256" key="2">
    <source>
        <dbReference type="SAM" id="Phobius"/>
    </source>
</evidence>
<evidence type="ECO:0000313" key="7">
    <source>
        <dbReference type="Proteomes" id="UP001209276"/>
    </source>
</evidence>
<feature type="domain" description="DUF4349" evidence="3">
    <location>
        <begin position="90"/>
        <end position="303"/>
    </location>
</feature>
<dbReference type="EMBL" id="CP041405">
    <property type="protein sequence ID" value="QDM46539.1"/>
    <property type="molecule type" value="Genomic_DNA"/>
</dbReference>
<keyword evidence="7" id="KW-1185">Reference proteome</keyword>
<keyword evidence="2" id="KW-1133">Transmembrane helix</keyword>
<reference evidence="4 7" key="2">
    <citation type="submission" date="2022-05" db="EMBL/GenBank/DDBJ databases">
        <title>Genome Sequencing of Bee-Associated Microbes.</title>
        <authorList>
            <person name="Dunlap C."/>
        </authorList>
    </citation>
    <scope>NUCLEOTIDE SEQUENCE [LARGE SCALE GENOMIC DNA]</scope>
    <source>
        <strain evidence="4 7">NRRL B-14613</strain>
    </source>
</reference>
<protein>
    <submittedName>
        <fullName evidence="5">DUF4349 domain-containing protein</fullName>
    </submittedName>
</protein>
<feature type="compositionally biased region" description="Low complexity" evidence="1">
    <location>
        <begin position="353"/>
        <end position="370"/>
    </location>
</feature>
<dbReference type="AlphaFoldDB" id="A0AAP9J3F9"/>
<reference evidence="5 6" key="1">
    <citation type="submission" date="2019-07" db="EMBL/GenBank/DDBJ databases">
        <title>Paenibacillus thiaminolyticus NRRL B-4156.</title>
        <authorList>
            <person name="Hehnly C."/>
            <person name="Zhang L."/>
        </authorList>
    </citation>
    <scope>NUCLEOTIDE SEQUENCE [LARGE SCALE GENOMIC DNA]</scope>
    <source>
        <strain evidence="5 6">NRRL B-4156</strain>
    </source>
</reference>
<dbReference type="Proteomes" id="UP000315377">
    <property type="component" value="Chromosome"/>
</dbReference>
<evidence type="ECO:0000256" key="1">
    <source>
        <dbReference type="SAM" id="MobiDB-lite"/>
    </source>
</evidence>
<dbReference type="RefSeq" id="WP_087442148.1">
    <property type="nucleotide sequence ID" value="NZ_CABMNB010000023.1"/>
</dbReference>
<keyword evidence="2" id="KW-0812">Transmembrane</keyword>
<dbReference type="GeneID" id="76999433"/>
<keyword evidence="2" id="KW-0472">Membrane</keyword>
<organism evidence="5 6">
    <name type="scientific">Paenibacillus thiaminolyticus</name>
    <name type="common">Bacillus thiaminolyticus</name>
    <dbReference type="NCBI Taxonomy" id="49283"/>
    <lineage>
        <taxon>Bacteria</taxon>
        <taxon>Bacillati</taxon>
        <taxon>Bacillota</taxon>
        <taxon>Bacilli</taxon>
        <taxon>Bacillales</taxon>
        <taxon>Paenibacillaceae</taxon>
        <taxon>Paenibacillus</taxon>
    </lineage>
</organism>
<evidence type="ECO:0000313" key="6">
    <source>
        <dbReference type="Proteomes" id="UP000315377"/>
    </source>
</evidence>
<evidence type="ECO:0000313" key="4">
    <source>
        <dbReference type="EMBL" id="MCY9607000.1"/>
    </source>
</evidence>
<gene>
    <name evidence="5" type="ORF">FLT43_26085</name>
    <name evidence="4" type="ORF">M5W83_07550</name>
</gene>
<name>A0AAP9J3F9_PANTH</name>
<feature type="transmembrane region" description="Helical" evidence="2">
    <location>
        <begin position="280"/>
        <end position="306"/>
    </location>
</feature>
<proteinExistence type="predicted"/>
<evidence type="ECO:0000259" key="3">
    <source>
        <dbReference type="Pfam" id="PF14257"/>
    </source>
</evidence>
<dbReference type="Pfam" id="PF14257">
    <property type="entry name" value="DUF4349"/>
    <property type="match status" value="1"/>
</dbReference>
<dbReference type="InterPro" id="IPR025645">
    <property type="entry name" value="DUF4349"/>
</dbReference>
<dbReference type="Proteomes" id="UP001209276">
    <property type="component" value="Unassembled WGS sequence"/>
</dbReference>
<evidence type="ECO:0000313" key="5">
    <source>
        <dbReference type="EMBL" id="QDM46539.1"/>
    </source>
</evidence>
<dbReference type="EMBL" id="JAMDMM010000017">
    <property type="protein sequence ID" value="MCY9607000.1"/>
    <property type="molecule type" value="Genomic_DNA"/>
</dbReference>